<feature type="region of interest" description="Disordered" evidence="1">
    <location>
        <begin position="20"/>
        <end position="103"/>
    </location>
</feature>
<name>A0AAV9SF44_9TELE</name>
<proteinExistence type="predicted"/>
<evidence type="ECO:0000256" key="1">
    <source>
        <dbReference type="SAM" id="MobiDB-lite"/>
    </source>
</evidence>
<accession>A0AAV9SF44</accession>
<keyword evidence="3" id="KW-1185">Reference proteome</keyword>
<evidence type="ECO:0000313" key="3">
    <source>
        <dbReference type="Proteomes" id="UP001311232"/>
    </source>
</evidence>
<feature type="compositionally biased region" description="Basic and acidic residues" evidence="1">
    <location>
        <begin position="71"/>
        <end position="93"/>
    </location>
</feature>
<comment type="caution">
    <text evidence="2">The sequence shown here is derived from an EMBL/GenBank/DDBJ whole genome shotgun (WGS) entry which is preliminary data.</text>
</comment>
<dbReference type="Proteomes" id="UP001311232">
    <property type="component" value="Unassembled WGS sequence"/>
</dbReference>
<evidence type="ECO:0000313" key="2">
    <source>
        <dbReference type="EMBL" id="KAK5619875.1"/>
    </source>
</evidence>
<organism evidence="2 3">
    <name type="scientific">Crenichthys baileyi</name>
    <name type="common">White River springfish</name>
    <dbReference type="NCBI Taxonomy" id="28760"/>
    <lineage>
        <taxon>Eukaryota</taxon>
        <taxon>Metazoa</taxon>
        <taxon>Chordata</taxon>
        <taxon>Craniata</taxon>
        <taxon>Vertebrata</taxon>
        <taxon>Euteleostomi</taxon>
        <taxon>Actinopterygii</taxon>
        <taxon>Neopterygii</taxon>
        <taxon>Teleostei</taxon>
        <taxon>Neoteleostei</taxon>
        <taxon>Acanthomorphata</taxon>
        <taxon>Ovalentaria</taxon>
        <taxon>Atherinomorphae</taxon>
        <taxon>Cyprinodontiformes</taxon>
        <taxon>Goodeidae</taxon>
        <taxon>Crenichthys</taxon>
    </lineage>
</organism>
<gene>
    <name evidence="2" type="ORF">CRENBAI_005768</name>
</gene>
<dbReference type="EMBL" id="JAHHUM010000429">
    <property type="protein sequence ID" value="KAK5619875.1"/>
    <property type="molecule type" value="Genomic_DNA"/>
</dbReference>
<sequence length="103" mass="11193">MAGVEEDVEAWGVGGRLEEKLLQKPGRSRDRENGAIKAGGQANAPTSGRGGRRARIRPKAVRGTSQVAKDVVGHDTVDHRSSAEERGIHDWKSLKAKPRKMID</sequence>
<feature type="compositionally biased region" description="Basic residues" evidence="1">
    <location>
        <begin position="50"/>
        <end position="60"/>
    </location>
</feature>
<feature type="compositionally biased region" description="Basic and acidic residues" evidence="1">
    <location>
        <begin position="20"/>
        <end position="34"/>
    </location>
</feature>
<dbReference type="AlphaFoldDB" id="A0AAV9SF44"/>
<protein>
    <submittedName>
        <fullName evidence="2">Uncharacterized protein</fullName>
    </submittedName>
</protein>
<feature type="compositionally biased region" description="Basic residues" evidence="1">
    <location>
        <begin position="94"/>
        <end position="103"/>
    </location>
</feature>
<reference evidence="2 3" key="1">
    <citation type="submission" date="2021-06" db="EMBL/GenBank/DDBJ databases">
        <authorList>
            <person name="Palmer J.M."/>
        </authorList>
    </citation>
    <scope>NUCLEOTIDE SEQUENCE [LARGE SCALE GENOMIC DNA]</scope>
    <source>
        <strain evidence="2 3">MEX-2019</strain>
        <tissue evidence="2">Muscle</tissue>
    </source>
</reference>